<dbReference type="PROSITE" id="PS50093">
    <property type="entry name" value="PKD"/>
    <property type="match status" value="1"/>
</dbReference>
<dbReference type="GO" id="GO:0030246">
    <property type="term" value="F:carbohydrate binding"/>
    <property type="evidence" value="ECO:0007669"/>
    <property type="project" value="InterPro"/>
</dbReference>
<dbReference type="RefSeq" id="WP_005043278.1">
    <property type="nucleotide sequence ID" value="NZ_AOME01000054.1"/>
</dbReference>
<dbReference type="Pfam" id="PF18911">
    <property type="entry name" value="PKD_4"/>
    <property type="match status" value="1"/>
</dbReference>
<dbReference type="Gene3D" id="2.60.40.10">
    <property type="entry name" value="Immunoglobulins"/>
    <property type="match status" value="1"/>
</dbReference>
<evidence type="ECO:0000313" key="5">
    <source>
        <dbReference type="EMBL" id="EMA52570.1"/>
    </source>
</evidence>
<dbReference type="GO" id="GO:0005576">
    <property type="term" value="C:extracellular region"/>
    <property type="evidence" value="ECO:0007669"/>
    <property type="project" value="InterPro"/>
</dbReference>
<feature type="region of interest" description="Disordered" evidence="2">
    <location>
        <begin position="164"/>
        <end position="186"/>
    </location>
</feature>
<dbReference type="CDD" id="cd00146">
    <property type="entry name" value="PKD"/>
    <property type="match status" value="1"/>
</dbReference>
<dbReference type="InterPro" id="IPR036573">
    <property type="entry name" value="CBM_sf_5/12"/>
</dbReference>
<dbReference type="GO" id="GO:0004553">
    <property type="term" value="F:hydrolase activity, hydrolyzing O-glycosyl compounds"/>
    <property type="evidence" value="ECO:0007669"/>
    <property type="project" value="InterPro"/>
</dbReference>
<dbReference type="AlphaFoldDB" id="M0N7D5"/>
<dbReference type="STRING" id="1227456.C450_10743"/>
<dbReference type="Gene3D" id="3.20.20.80">
    <property type="entry name" value="Glycosidases"/>
    <property type="match status" value="1"/>
</dbReference>
<dbReference type="OrthoDB" id="275398at2157"/>
<dbReference type="InterPro" id="IPR035986">
    <property type="entry name" value="PKD_dom_sf"/>
</dbReference>
<organism evidence="5 6">
    <name type="scientific">Halococcus salifodinae DSM 8989</name>
    <dbReference type="NCBI Taxonomy" id="1227456"/>
    <lineage>
        <taxon>Archaea</taxon>
        <taxon>Methanobacteriati</taxon>
        <taxon>Methanobacteriota</taxon>
        <taxon>Stenosarchaea group</taxon>
        <taxon>Halobacteria</taxon>
        <taxon>Halobacteriales</taxon>
        <taxon>Halococcaceae</taxon>
        <taxon>Halococcus</taxon>
    </lineage>
</organism>
<dbReference type="CDD" id="cd06543">
    <property type="entry name" value="GH18_PF-ChiA-like"/>
    <property type="match status" value="1"/>
</dbReference>
<dbReference type="InterPro" id="IPR003610">
    <property type="entry name" value="CBM5/12"/>
</dbReference>
<reference evidence="5 6" key="1">
    <citation type="journal article" date="2014" name="PLoS Genet.">
        <title>Phylogenetically driven sequencing of extremely halophilic archaea reveals strategies for static and dynamic osmo-response.</title>
        <authorList>
            <person name="Becker E.A."/>
            <person name="Seitzer P.M."/>
            <person name="Tritt A."/>
            <person name="Larsen D."/>
            <person name="Krusor M."/>
            <person name="Yao A.I."/>
            <person name="Wu D."/>
            <person name="Madern D."/>
            <person name="Eisen J.A."/>
            <person name="Darling A.E."/>
            <person name="Facciotti M.T."/>
        </authorList>
    </citation>
    <scope>NUCLEOTIDE SEQUENCE [LARGE SCALE GENOMIC DNA]</scope>
    <source>
        <strain evidence="5 6">DSM 8989</strain>
    </source>
</reference>
<dbReference type="SMART" id="SM00089">
    <property type="entry name" value="PKD"/>
    <property type="match status" value="1"/>
</dbReference>
<feature type="compositionally biased region" description="Low complexity" evidence="2">
    <location>
        <begin position="164"/>
        <end position="176"/>
    </location>
</feature>
<dbReference type="InterPro" id="IPR022409">
    <property type="entry name" value="PKD/Chitinase_dom"/>
</dbReference>
<dbReference type="Gene3D" id="2.10.10.20">
    <property type="entry name" value="Carbohydrate-binding module superfamily 5/12"/>
    <property type="match status" value="1"/>
</dbReference>
<dbReference type="EMBL" id="AOME01000054">
    <property type="protein sequence ID" value="EMA52570.1"/>
    <property type="molecule type" value="Genomic_DNA"/>
</dbReference>
<dbReference type="CDD" id="cd12215">
    <property type="entry name" value="ChiC_BD"/>
    <property type="match status" value="1"/>
</dbReference>
<gene>
    <name evidence="5" type="ORF">C450_10743</name>
</gene>
<keyword evidence="1" id="KW-0378">Hydrolase</keyword>
<dbReference type="PROSITE" id="PS51318">
    <property type="entry name" value="TAT"/>
    <property type="match status" value="1"/>
</dbReference>
<feature type="domain" description="PKD" evidence="3">
    <location>
        <begin position="93"/>
        <end position="181"/>
    </location>
</feature>
<proteinExistence type="predicted"/>
<evidence type="ECO:0000259" key="3">
    <source>
        <dbReference type="PROSITE" id="PS50093"/>
    </source>
</evidence>
<dbReference type="Proteomes" id="UP000011625">
    <property type="component" value="Unassembled WGS sequence"/>
</dbReference>
<dbReference type="PANTHER" id="PTHR42976">
    <property type="entry name" value="BIFUNCTIONAL CHITINASE/LYSOZYME-RELATED"/>
    <property type="match status" value="1"/>
</dbReference>
<feature type="domain" description="GH18" evidence="4">
    <location>
        <begin position="188"/>
        <end position="466"/>
    </location>
</feature>
<dbReference type="PROSITE" id="PS51910">
    <property type="entry name" value="GH18_2"/>
    <property type="match status" value="1"/>
</dbReference>
<dbReference type="SUPFAM" id="SSF49299">
    <property type="entry name" value="PKD domain"/>
    <property type="match status" value="1"/>
</dbReference>
<dbReference type="GO" id="GO:0005975">
    <property type="term" value="P:carbohydrate metabolic process"/>
    <property type="evidence" value="ECO:0007669"/>
    <property type="project" value="InterPro"/>
</dbReference>
<name>M0N7D5_9EURY</name>
<dbReference type="InterPro" id="IPR017853">
    <property type="entry name" value="GH"/>
</dbReference>
<dbReference type="Pfam" id="PF02839">
    <property type="entry name" value="CBM_5_12"/>
    <property type="match status" value="1"/>
</dbReference>
<evidence type="ECO:0000313" key="6">
    <source>
        <dbReference type="Proteomes" id="UP000011625"/>
    </source>
</evidence>
<evidence type="ECO:0000256" key="1">
    <source>
        <dbReference type="ARBA" id="ARBA00022801"/>
    </source>
</evidence>
<dbReference type="InterPro" id="IPR013783">
    <property type="entry name" value="Ig-like_fold"/>
</dbReference>
<dbReference type="PATRIC" id="fig|1227456.3.peg.2172"/>
<sequence>MTQTRRNVLRKVAGLSALAVGTSGVASAADCASYPQWESGATYNGGNRVVHDGALWEAEWWTRGREPAVSKNVWTKVGDCSGSGGGGNGNQAPTAAFTTSSATVTPNESVTFDAAGSSDADGSITSYEWAFGDGATATGQTVSHAYASSGNYTVTLTVTDDAGASASSSSTVTVETAGGGGGSEPTGKTVFAPYGHMTTQPGTSLVDHAKQAGNDAVTAAFVLSDGNGNAAWDGAPDMLVGEAGMKSEIQAYQDTGGTVIISFGGAVGTPIAQSITSVGAIKAEYQTVIDTYGVTHLDFDVESVNEAAVDRRNQALAELQKTNPDLKVSYTLRARTTGLTSHGTYIVENAKSHGVDLEFVNVMTMNYGWVAPTASTVKDTANGTHDDLMSIFPGLSSAAAWSMVGITPMIGVNNAGGTHHLDDAREVASFVQKKGIGLVSFWSLDRDNGGCADGSVSATCSGISQNPYAFSGIYNGVSK</sequence>
<keyword evidence="6" id="KW-1185">Reference proteome</keyword>
<dbReference type="PANTHER" id="PTHR42976:SF1">
    <property type="entry name" value="GH18 DOMAIN-CONTAINING PROTEIN-RELATED"/>
    <property type="match status" value="1"/>
</dbReference>
<comment type="caution">
    <text evidence="5">The sequence shown here is derived from an EMBL/GenBank/DDBJ whole genome shotgun (WGS) entry which is preliminary data.</text>
</comment>
<evidence type="ECO:0000259" key="4">
    <source>
        <dbReference type="PROSITE" id="PS51910"/>
    </source>
</evidence>
<dbReference type="SUPFAM" id="SSF51055">
    <property type="entry name" value="Carbohydrate binding domain"/>
    <property type="match status" value="1"/>
</dbReference>
<dbReference type="SMART" id="SM00495">
    <property type="entry name" value="ChtBD3"/>
    <property type="match status" value="1"/>
</dbReference>
<dbReference type="InterPro" id="IPR000601">
    <property type="entry name" value="PKD_dom"/>
</dbReference>
<accession>M0N7D5</accession>
<evidence type="ECO:0000256" key="2">
    <source>
        <dbReference type="SAM" id="MobiDB-lite"/>
    </source>
</evidence>
<dbReference type="SUPFAM" id="SSF51445">
    <property type="entry name" value="(Trans)glycosidases"/>
    <property type="match status" value="1"/>
</dbReference>
<dbReference type="InterPro" id="IPR052750">
    <property type="entry name" value="GH18_Chitinase"/>
</dbReference>
<dbReference type="InterPro" id="IPR001223">
    <property type="entry name" value="Glyco_hydro18_cat"/>
</dbReference>
<dbReference type="InterPro" id="IPR006311">
    <property type="entry name" value="TAT_signal"/>
</dbReference>
<protein>
    <submittedName>
        <fullName evidence="5">PKD domain-containing protein</fullName>
    </submittedName>
</protein>